<comment type="subcellular location">
    <subcellularLocation>
        <location evidence="1">Membrane</location>
        <topology evidence="1">Multi-pass membrane protein</topology>
    </subcellularLocation>
</comment>
<reference evidence="12 13" key="1">
    <citation type="journal article" date="2021" name="Sci. Rep.">
        <title>Genome sequencing of the multicellular alga Astrephomene provides insights into convergent evolution of germ-soma differentiation.</title>
        <authorList>
            <person name="Yamashita S."/>
            <person name="Yamamoto K."/>
            <person name="Matsuzaki R."/>
            <person name="Suzuki S."/>
            <person name="Yamaguchi H."/>
            <person name="Hirooka S."/>
            <person name="Minakuchi Y."/>
            <person name="Miyagishima S."/>
            <person name="Kawachi M."/>
            <person name="Toyoda A."/>
            <person name="Nozaki H."/>
        </authorList>
    </citation>
    <scope>NUCLEOTIDE SEQUENCE [LARGE SCALE GENOMIC DNA]</scope>
    <source>
        <strain evidence="12 13">NIES-4017</strain>
    </source>
</reference>
<dbReference type="GO" id="GO:0005509">
    <property type="term" value="F:calcium ion binding"/>
    <property type="evidence" value="ECO:0007669"/>
    <property type="project" value="InterPro"/>
</dbReference>
<dbReference type="PANTHER" id="PTHR31942">
    <property type="entry name" value="MLO-LIKE PROTEIN 1"/>
    <property type="match status" value="1"/>
</dbReference>
<dbReference type="GO" id="GO:0016020">
    <property type="term" value="C:membrane"/>
    <property type="evidence" value="ECO:0007669"/>
    <property type="project" value="UniProtKB-SubCell"/>
</dbReference>
<dbReference type="InterPro" id="IPR002048">
    <property type="entry name" value="EF_hand_dom"/>
</dbReference>
<evidence type="ECO:0000256" key="2">
    <source>
        <dbReference type="ARBA" id="ARBA00006574"/>
    </source>
</evidence>
<evidence type="ECO:0000313" key="12">
    <source>
        <dbReference type="EMBL" id="GFR49878.1"/>
    </source>
</evidence>
<comment type="caution">
    <text evidence="12">The sequence shown here is derived from an EMBL/GenBank/DDBJ whole genome shotgun (WGS) entry which is preliminary data.</text>
</comment>
<feature type="non-terminal residue" evidence="12">
    <location>
        <position position="1299"/>
    </location>
</feature>
<evidence type="ECO:0000256" key="9">
    <source>
        <dbReference type="SAM" id="MobiDB-lite"/>
    </source>
</evidence>
<dbReference type="SUPFAM" id="SSF47473">
    <property type="entry name" value="EF-hand"/>
    <property type="match status" value="1"/>
</dbReference>
<evidence type="ECO:0000256" key="1">
    <source>
        <dbReference type="ARBA" id="ARBA00004141"/>
    </source>
</evidence>
<feature type="transmembrane region" description="Helical" evidence="10">
    <location>
        <begin position="12"/>
        <end position="35"/>
    </location>
</feature>
<feature type="compositionally biased region" description="Low complexity" evidence="9">
    <location>
        <begin position="858"/>
        <end position="872"/>
    </location>
</feature>
<dbReference type="GO" id="GO:0006952">
    <property type="term" value="P:defense response"/>
    <property type="evidence" value="ECO:0007669"/>
    <property type="project" value="UniProtKB-KW"/>
</dbReference>
<keyword evidence="5" id="KW-0106">Calcium</keyword>
<keyword evidence="13" id="KW-1185">Reference proteome</keyword>
<dbReference type="PROSITE" id="PS50222">
    <property type="entry name" value="EF_HAND_2"/>
    <property type="match status" value="1"/>
</dbReference>
<organism evidence="12 13">
    <name type="scientific">Astrephomene gubernaculifera</name>
    <dbReference type="NCBI Taxonomy" id="47775"/>
    <lineage>
        <taxon>Eukaryota</taxon>
        <taxon>Viridiplantae</taxon>
        <taxon>Chlorophyta</taxon>
        <taxon>core chlorophytes</taxon>
        <taxon>Chlorophyceae</taxon>
        <taxon>CS clade</taxon>
        <taxon>Chlamydomonadales</taxon>
        <taxon>Astrephomenaceae</taxon>
        <taxon>Astrephomene</taxon>
    </lineage>
</organism>
<evidence type="ECO:0000256" key="3">
    <source>
        <dbReference type="ARBA" id="ARBA00022692"/>
    </source>
</evidence>
<dbReference type="Pfam" id="PF03094">
    <property type="entry name" value="Mlo"/>
    <property type="match status" value="1"/>
</dbReference>
<protein>
    <recommendedName>
        <fullName evidence="11">EF-hand domain-containing protein</fullName>
    </recommendedName>
</protein>
<evidence type="ECO:0000256" key="7">
    <source>
        <dbReference type="ARBA" id="ARBA00023136"/>
    </source>
</evidence>
<feature type="transmembrane region" description="Helical" evidence="10">
    <location>
        <begin position="270"/>
        <end position="291"/>
    </location>
</feature>
<evidence type="ECO:0000256" key="10">
    <source>
        <dbReference type="SAM" id="Phobius"/>
    </source>
</evidence>
<feature type="transmembrane region" description="Helical" evidence="10">
    <location>
        <begin position="246"/>
        <end position="264"/>
    </location>
</feature>
<feature type="transmembrane region" description="Helical" evidence="10">
    <location>
        <begin position="126"/>
        <end position="147"/>
    </location>
</feature>
<dbReference type="SMART" id="SM00054">
    <property type="entry name" value="EFh"/>
    <property type="match status" value="2"/>
</dbReference>
<feature type="compositionally biased region" description="Basic residues" evidence="9">
    <location>
        <begin position="900"/>
        <end position="913"/>
    </location>
</feature>
<dbReference type="PANTHER" id="PTHR31942:SF52">
    <property type="entry name" value="MLO-LIKE PROTEIN 1"/>
    <property type="match status" value="1"/>
</dbReference>
<dbReference type="Proteomes" id="UP001054857">
    <property type="component" value="Unassembled WGS sequence"/>
</dbReference>
<dbReference type="Gene3D" id="1.10.238.10">
    <property type="entry name" value="EF-hand"/>
    <property type="match status" value="1"/>
</dbReference>
<dbReference type="InterPro" id="IPR018247">
    <property type="entry name" value="EF_Hand_1_Ca_BS"/>
</dbReference>
<evidence type="ECO:0000256" key="6">
    <source>
        <dbReference type="ARBA" id="ARBA00022989"/>
    </source>
</evidence>
<feature type="transmembrane region" description="Helical" evidence="10">
    <location>
        <begin position="994"/>
        <end position="1016"/>
    </location>
</feature>
<dbReference type="InterPro" id="IPR004326">
    <property type="entry name" value="Mlo"/>
</dbReference>
<evidence type="ECO:0000256" key="4">
    <source>
        <dbReference type="ARBA" id="ARBA00022821"/>
    </source>
</evidence>
<feature type="domain" description="EF-hand" evidence="11">
    <location>
        <begin position="1131"/>
        <end position="1166"/>
    </location>
</feature>
<dbReference type="Pfam" id="PF13499">
    <property type="entry name" value="EF-hand_7"/>
    <property type="match status" value="1"/>
</dbReference>
<sequence>MGAAANLQGWELTALFLVFLIITLFWDLLVGVLTFVNNILRGRKANWLSRVKEELLALGVVTLVLLFIEPPLQQICMKDGSVHIEYTDEFVPPPPPPPPVAYGTYVCPYGTRQVFSKQVIHAAHYLLFYLAIVHILFSLLTSVITNVKLSKWSVLERTARKEHNIPAVAFLRISSVIGRSTDPKNQRLAVRLRELWRDAIGYVDQDLYSLLRFMCEKRFRAHAVVLKNFNFLNMCEQCLEAELNEVYSHAWLLVFMMGMLLLYNKVVYQIVWLTFVCTVAMALMAGNLRWVMKKTAREARNLWRKIQGMGGLEQDDGEVAEQGEQDAAAMAAMAAARQLAEAQQMGGLQQLQLAGYVGGRMAGLAVAGRGGTAGAGGGGGGDLEAGDVGSQQRQDQLWAMNGAQQLAAQPAKQLRFAPRPLGESTEALSTIIMTTLDPAAAAAAAGAALSAAQAAVSTARVTSADLFQAPGFSPGFGSASGSHRPGALADLLDACKTARRTAARKLQARLLARSGAAAARVGMGMGVGARGRGASWEAAQACVQPPAWYRRLTRGSQHARPQVGGVLVHCRGELSGNWHDTRVGGAGGGGGGCMDGWRDGCGSGRRGGGDGGNVSLQCGAGPLGEGTVSNPLFVYNTAAGGGGGGGAGAGIGGGGLGYMYPGQQLGAAAAATAAAIDGTGAAAAAAAQRRSPNAPSQLASAVNSGVSLVAAAAASPYGATSTRTTASGSVSPAMAANGMGMAANGIPGMSGGIPGINSMAAGMGAGGMGVAGMAGIAEMGGMGMGMNPGMGMNMAPGMAGMMGGMGGMGMMPMNPMLSMVAPAGSAAPSPAALVADNTAHWGSTPSSGSPEEGDEASRSSASHTGSSRSSRSGSGGGHPRNDQLRSGMQSKKSLGASRRDGKKHGGGHGHGHGHGNGSDDSEDEEHSIKSMLEHELASGIEEKIIRLFFYGRPFLLLWVFNIIFAVASLTMTMSMAFVIPYDKFDSIRNMALPTYIWLPAVLMNFVLVVFGCWVFLPQYALLSVCGVLEPHEVMTEIKHSKTQDDNEEGVSAIVLEKLTHYFVGMHEGETRLSTAFIVCLASQAGIILGKDYRADKHINRGELKPLYIELMMVWHDIAWYGDLTTTYKIKTHSPALREAFEELDDDGSGELTFGELANMIRSLGTYATAGDVEAMLWEIDVDNSHSIGYDEFVKFLAYAFFDVKQLGYIDMPALMDGMERLGLPINEMQAAVMMSVGLSGPGEDLQVTLRQFFTMYEKVIFEDDDDDEGGGGEQSGSILGRALQALRAPHTLFQGKGAG</sequence>
<gene>
    <name evidence="12" type="ORF">Agub_g11982</name>
</gene>
<dbReference type="InterPro" id="IPR011992">
    <property type="entry name" value="EF-hand-dom_pair"/>
</dbReference>
<feature type="transmembrane region" description="Helical" evidence="10">
    <location>
        <begin position="955"/>
        <end position="979"/>
    </location>
</feature>
<keyword evidence="8" id="KW-0568">Pathogenesis-related protein</keyword>
<keyword evidence="4" id="KW-0611">Plant defense</keyword>
<evidence type="ECO:0000259" key="11">
    <source>
        <dbReference type="PROSITE" id="PS50222"/>
    </source>
</evidence>
<keyword evidence="7 10" id="KW-0472">Membrane</keyword>
<dbReference type="CDD" id="cd00051">
    <property type="entry name" value="EFh"/>
    <property type="match status" value="1"/>
</dbReference>
<evidence type="ECO:0000256" key="5">
    <source>
        <dbReference type="ARBA" id="ARBA00022837"/>
    </source>
</evidence>
<name>A0AAD3HQY4_9CHLO</name>
<accession>A0AAD3HQY4</accession>
<proteinExistence type="inferred from homology"/>
<keyword evidence="3 10" id="KW-0812">Transmembrane</keyword>
<feature type="region of interest" description="Disordered" evidence="9">
    <location>
        <begin position="838"/>
        <end position="928"/>
    </location>
</feature>
<dbReference type="PROSITE" id="PS00018">
    <property type="entry name" value="EF_HAND_1"/>
    <property type="match status" value="2"/>
</dbReference>
<evidence type="ECO:0000313" key="13">
    <source>
        <dbReference type="Proteomes" id="UP001054857"/>
    </source>
</evidence>
<evidence type="ECO:0000256" key="8">
    <source>
        <dbReference type="ARBA" id="ARBA00023265"/>
    </source>
</evidence>
<keyword evidence="6 10" id="KW-1133">Transmembrane helix</keyword>
<dbReference type="EMBL" id="BMAR01000033">
    <property type="protein sequence ID" value="GFR49878.1"/>
    <property type="molecule type" value="Genomic_DNA"/>
</dbReference>
<comment type="similarity">
    <text evidence="2">Belongs to the MLO family.</text>
</comment>